<dbReference type="EMBL" id="CP053892">
    <property type="protein sequence ID" value="QKG21699.1"/>
    <property type="molecule type" value="Genomic_DNA"/>
</dbReference>
<name>A0A7D3VSU3_ACTVE</name>
<evidence type="ECO:0000256" key="6">
    <source>
        <dbReference type="ARBA" id="ARBA00023118"/>
    </source>
</evidence>
<sequence length="150" mass="15401">MDSADVTVALAVMTACQGYVQQADAKVSVLLAVQAGAVVSLAAGARGKGPDVTGPSAIWLATFVIAMAIAGTQLIRALRPRLEGDAAPSLYGIVRIPMHPPAGAEAQREEAWAMARTLARVAETKYAHIGKAIPWTVLGLAAELTGALVS</sequence>
<keyword evidence="11" id="KW-1185">Reference proteome</keyword>
<keyword evidence="5 8" id="KW-1133">Transmembrane helix</keyword>
<keyword evidence="4" id="KW-0547">Nucleotide-binding</keyword>
<dbReference type="InterPro" id="IPR043760">
    <property type="entry name" value="PycTM_dom"/>
</dbReference>
<dbReference type="AlphaFoldDB" id="A0A7D3VSU3"/>
<evidence type="ECO:0000259" key="9">
    <source>
        <dbReference type="Pfam" id="PF18967"/>
    </source>
</evidence>
<evidence type="ECO:0000256" key="5">
    <source>
        <dbReference type="ARBA" id="ARBA00022989"/>
    </source>
</evidence>
<organism evidence="10 11">
    <name type="scientific">Actinomadura verrucosospora</name>
    <dbReference type="NCBI Taxonomy" id="46165"/>
    <lineage>
        <taxon>Bacteria</taxon>
        <taxon>Bacillati</taxon>
        <taxon>Actinomycetota</taxon>
        <taxon>Actinomycetes</taxon>
        <taxon>Streptosporangiales</taxon>
        <taxon>Thermomonosporaceae</taxon>
        <taxon>Actinomadura</taxon>
    </lineage>
</organism>
<evidence type="ECO:0000313" key="11">
    <source>
        <dbReference type="Proteomes" id="UP000501240"/>
    </source>
</evidence>
<protein>
    <recommendedName>
        <fullName evidence="9">Pycsar effector protein domain-containing protein</fullName>
    </recommendedName>
</protein>
<dbReference type="Proteomes" id="UP000501240">
    <property type="component" value="Chromosome"/>
</dbReference>
<proteinExistence type="predicted"/>
<gene>
    <name evidence="10" type="ORF">ACTIVE_3337</name>
</gene>
<keyword evidence="6" id="KW-0051">Antiviral defense</keyword>
<dbReference type="Pfam" id="PF18967">
    <property type="entry name" value="PycTM"/>
    <property type="match status" value="1"/>
</dbReference>
<keyword evidence="3 8" id="KW-0812">Transmembrane</keyword>
<feature type="domain" description="Pycsar effector protein" evidence="9">
    <location>
        <begin position="9"/>
        <end position="145"/>
    </location>
</feature>
<comment type="subcellular location">
    <subcellularLocation>
        <location evidence="1">Cell membrane</location>
    </subcellularLocation>
</comment>
<evidence type="ECO:0000256" key="7">
    <source>
        <dbReference type="ARBA" id="ARBA00023136"/>
    </source>
</evidence>
<accession>A0A7D3VSU3</accession>
<feature type="transmembrane region" description="Helical" evidence="8">
    <location>
        <begin position="57"/>
        <end position="75"/>
    </location>
</feature>
<reference evidence="10 11" key="1">
    <citation type="submission" date="2020-05" db="EMBL/GenBank/DDBJ databases">
        <title>Actinomadura verrucosospora NRRL-B18236 (PFL_A860) Genome sequencing and assembly.</title>
        <authorList>
            <person name="Samborskyy M."/>
        </authorList>
    </citation>
    <scope>NUCLEOTIDE SEQUENCE [LARGE SCALE GENOMIC DNA]</scope>
    <source>
        <strain evidence="10 11">NRRL:B18236</strain>
    </source>
</reference>
<evidence type="ECO:0000256" key="8">
    <source>
        <dbReference type="SAM" id="Phobius"/>
    </source>
</evidence>
<evidence type="ECO:0000256" key="2">
    <source>
        <dbReference type="ARBA" id="ARBA00022475"/>
    </source>
</evidence>
<evidence type="ECO:0000256" key="4">
    <source>
        <dbReference type="ARBA" id="ARBA00022741"/>
    </source>
</evidence>
<keyword evidence="7 8" id="KW-0472">Membrane</keyword>
<evidence type="ECO:0000256" key="3">
    <source>
        <dbReference type="ARBA" id="ARBA00022692"/>
    </source>
</evidence>
<evidence type="ECO:0000313" key="10">
    <source>
        <dbReference type="EMBL" id="QKG21699.1"/>
    </source>
</evidence>
<feature type="transmembrane region" description="Helical" evidence="8">
    <location>
        <begin position="27"/>
        <end position="45"/>
    </location>
</feature>
<keyword evidence="2" id="KW-1003">Cell membrane</keyword>
<evidence type="ECO:0000256" key="1">
    <source>
        <dbReference type="ARBA" id="ARBA00004236"/>
    </source>
</evidence>